<dbReference type="InterPro" id="IPR000483">
    <property type="entry name" value="Cys-rich_flank_reg_C"/>
</dbReference>
<accession>A0A6G0I4T3</accession>
<feature type="domain" description="EGF-like" evidence="15">
    <location>
        <begin position="1161"/>
        <end position="1197"/>
    </location>
</feature>
<dbReference type="SMART" id="SM00179">
    <property type="entry name" value="EGF_CA"/>
    <property type="match status" value="6"/>
</dbReference>
<feature type="domain" description="EGF-like" evidence="15">
    <location>
        <begin position="817"/>
        <end position="853"/>
    </location>
</feature>
<evidence type="ECO:0000256" key="5">
    <source>
        <dbReference type="ARBA" id="ARBA00022614"/>
    </source>
</evidence>
<dbReference type="InterPro" id="IPR032675">
    <property type="entry name" value="LRR_dom_sf"/>
</dbReference>
<dbReference type="GO" id="GO:0050919">
    <property type="term" value="P:negative chemotaxis"/>
    <property type="evidence" value="ECO:0007669"/>
    <property type="project" value="TreeGrafter"/>
</dbReference>
<keyword evidence="5" id="KW-0433">Leucine-rich repeat</keyword>
<evidence type="ECO:0000256" key="7">
    <source>
        <dbReference type="ARBA" id="ARBA00022737"/>
    </source>
</evidence>
<sequence>MSPSSTLNNNNITLIPLSSFNHMPKLRTLRLHSNNLHCDCHLSWLSDWLRARRGLAPFTQCMAPAHMRGLNVPDVQKKEFVCNGPAQTESRACVPQVAVCPPSCSCNNNIVDCRRKGLTEIPANLPEGIVEIRLEQNLIKSVPAGAFSTYKKLKRIDLSKNQISDIAADSFSGLRSLTSLVLYGNKITELPKGLFDGLVSLQLLLLNANKINCLRVNTSKTCRTSTCCRCQEDYRSRLSGECFQDLVCPEKCRCEGTVVDCSNLKLTRVPPHIPEHTTDLRLNDNEIAVLEAAGTFKKLPNLRKINLSNNKLRDIRDGAFDGAGGVLELLLTGNKLTGLQGRMFRGLVGLKTLMLRSNQITCIDNSTFTGLSSVRLLSLYDNKISSIAPGAFSTLHSLSTINLLSNPYVCDCHLAWLGQWLKKTRVVSGNPRCQKPAFLKEIPIQDVATPDFTCDGAEDNGCLPASGCPDVCTCSDTVVRCSNRGLHSLPKGIPKDTTELYLEGNMLTSVPKELAFLKQLSLVDLSNNSISTLASYTFNNMTQLATLILSYNQIRCIPVHAFDGLKALRLLTLHGNDLSTIPEGAFNHLTSLSHLALGANPLYCNCDLRWLSQWVKAGFKEPGIARCTGPPDMADRLLLTTPLNKFQCKGPVDISLMSKCAPCLAAPCQNNGTCVSDATGSYHCTCPYGFKGQNCEIPINACISFPCSNGGTCHIQTSHGDHFSCVCPPGYEGQRCEINPDDCEDNDCENNSTCIDGINNYTCVCPPNYTGDLCEEVVDHCLQGFDPCQHDSKCVQVGRSYRCECLPGYVGQHCEQDYNDCLENKCQHGAECVDAVNGYTCVCKEGFSGLFCENPPPMILLQTSPCDQSDCQNGAQCLVVAGEPVCRCMPSFYGNKCDKMATVHFLGRDGYVELPGAKLRPTAHISLQVATDKDNGILLYKEDHDPLALELYQGHIRLIYDITNYPPTTVYSVESVNDGLFHTVELLIQNRSLSLVVDNGAPKSMGKLARQPSVDHNTQLYIGGVPPQVVASGLRPGPERSPQTFNGCIHNVRINGEPQDLSYRAAGGARTQGFEGKADAILPGCHSCSVCAQGPCREGGETGVTCDCPPGRSGALCDQTTAPNPCQNSRCAHGTCVPKGQSYSCKCSEGYQGQYCDRRQEPPACRGMRCGHGECRVSEGGEPVCLCQPGYTGPTCEAEFKCQGEMVREQLKRHQPTRTCTSTSKIPRMDCPRSCQAAVPSGICCGVTKTRRRKAVFRCTDGTSYSEEMETALECGCSKCPL</sequence>
<dbReference type="InterPro" id="IPR000372">
    <property type="entry name" value="LRRNT"/>
</dbReference>
<keyword evidence="6" id="KW-0732">Signal</keyword>
<feature type="domain" description="EGF-like" evidence="15">
    <location>
        <begin position="777"/>
        <end position="815"/>
    </location>
</feature>
<keyword evidence="17" id="KW-1185">Reference proteome</keyword>
<dbReference type="SUPFAM" id="SSF57184">
    <property type="entry name" value="Growth factor receptor domain"/>
    <property type="match status" value="1"/>
</dbReference>
<evidence type="ECO:0000256" key="11">
    <source>
        <dbReference type="ARBA" id="ARBA00023180"/>
    </source>
</evidence>
<keyword evidence="3" id="KW-0964">Secreted</keyword>
<feature type="domain" description="EGF-like" evidence="15">
    <location>
        <begin position="698"/>
        <end position="737"/>
    </location>
</feature>
<feature type="domain" description="EGF-like" evidence="15">
    <location>
        <begin position="1122"/>
        <end position="1157"/>
    </location>
</feature>
<dbReference type="PROSITE" id="PS51450">
    <property type="entry name" value="LRR"/>
    <property type="match status" value="3"/>
</dbReference>
<dbReference type="InterPro" id="IPR013320">
    <property type="entry name" value="ConA-like_dom_sf"/>
</dbReference>
<feature type="domain" description="Laminin G" evidence="14">
    <location>
        <begin position="901"/>
        <end position="1085"/>
    </location>
</feature>
<dbReference type="CDD" id="cd00054">
    <property type="entry name" value="EGF_CA"/>
    <property type="match status" value="6"/>
</dbReference>
<dbReference type="PROSITE" id="PS00010">
    <property type="entry name" value="ASX_HYDROXYL"/>
    <property type="match status" value="2"/>
</dbReference>
<evidence type="ECO:0000313" key="17">
    <source>
        <dbReference type="Proteomes" id="UP000424527"/>
    </source>
</evidence>
<dbReference type="FunFam" id="2.10.25.10:FF:000045">
    <property type="entry name" value="Slit guidance ligand 2"/>
    <property type="match status" value="1"/>
</dbReference>
<dbReference type="InterPro" id="IPR001881">
    <property type="entry name" value="EGF-like_Ca-bd_dom"/>
</dbReference>
<feature type="disulfide bond" evidence="12">
    <location>
        <begin position="805"/>
        <end position="814"/>
    </location>
</feature>
<feature type="disulfide bond" evidence="12">
    <location>
        <begin position="1165"/>
        <end position="1175"/>
    </location>
</feature>
<organism evidence="16 17">
    <name type="scientific">Larimichthys crocea</name>
    <name type="common">Large yellow croaker</name>
    <name type="synonym">Pseudosciaena crocea</name>
    <dbReference type="NCBI Taxonomy" id="215358"/>
    <lineage>
        <taxon>Eukaryota</taxon>
        <taxon>Metazoa</taxon>
        <taxon>Chordata</taxon>
        <taxon>Craniata</taxon>
        <taxon>Vertebrata</taxon>
        <taxon>Euteleostomi</taxon>
        <taxon>Actinopterygii</taxon>
        <taxon>Neopterygii</taxon>
        <taxon>Teleostei</taxon>
        <taxon>Neoteleostei</taxon>
        <taxon>Acanthomorphata</taxon>
        <taxon>Eupercaria</taxon>
        <taxon>Sciaenidae</taxon>
        <taxon>Larimichthys</taxon>
    </lineage>
</organism>
<dbReference type="Proteomes" id="UP000424527">
    <property type="component" value="Unassembled WGS sequence"/>
</dbReference>
<dbReference type="FunFam" id="2.10.25.10:FF:000053">
    <property type="entry name" value="Slit guidance ligand 2"/>
    <property type="match status" value="1"/>
</dbReference>
<feature type="disulfide bond" evidence="12">
    <location>
        <begin position="888"/>
        <end position="897"/>
    </location>
</feature>
<dbReference type="FunFam" id="2.10.25.10:FF:000062">
    <property type="entry name" value="Slit guidance ligand 2"/>
    <property type="match status" value="1"/>
</dbReference>
<keyword evidence="4 12" id="KW-0245">EGF-like domain</keyword>
<dbReference type="PANTHER" id="PTHR45836:SF9">
    <property type="entry name" value="SLIT HOMOLOG 3 PROTEIN"/>
    <property type="match status" value="1"/>
</dbReference>
<dbReference type="SUPFAM" id="SSF57196">
    <property type="entry name" value="EGF/Laminin"/>
    <property type="match status" value="4"/>
</dbReference>
<dbReference type="SMART" id="SM00282">
    <property type="entry name" value="LamG"/>
    <property type="match status" value="1"/>
</dbReference>
<dbReference type="GO" id="GO:0048495">
    <property type="term" value="F:Roundabout binding"/>
    <property type="evidence" value="ECO:0007669"/>
    <property type="project" value="TreeGrafter"/>
</dbReference>
<protein>
    <submittedName>
        <fullName evidence="16">Slit-like protein 3 protein</fullName>
    </submittedName>
</protein>
<evidence type="ECO:0000256" key="12">
    <source>
        <dbReference type="PROSITE-ProRule" id="PRU00076"/>
    </source>
</evidence>
<feature type="disulfide bond" evidence="12">
    <location>
        <begin position="686"/>
        <end position="695"/>
    </location>
</feature>
<dbReference type="InterPro" id="IPR018097">
    <property type="entry name" value="EGF_Ca-bd_CS"/>
</dbReference>
<evidence type="ECO:0000313" key="16">
    <source>
        <dbReference type="EMBL" id="KAE8286323.1"/>
    </source>
</evidence>
<feature type="disulfide bond" evidence="12">
    <location>
        <begin position="1187"/>
        <end position="1196"/>
    </location>
</feature>
<evidence type="ECO:0000256" key="2">
    <source>
        <dbReference type="ARBA" id="ARBA00022473"/>
    </source>
</evidence>
<dbReference type="Pfam" id="PF01462">
    <property type="entry name" value="LRRNT"/>
    <property type="match status" value="3"/>
</dbReference>
<keyword evidence="11" id="KW-0325">Glycoprotein</keyword>
<comment type="subcellular location">
    <subcellularLocation>
        <location evidence="1">Secreted</location>
    </subcellularLocation>
</comment>
<dbReference type="Pfam" id="PF12661">
    <property type="entry name" value="hEGF"/>
    <property type="match status" value="1"/>
</dbReference>
<keyword evidence="10 12" id="KW-1015">Disulfide bond</keyword>
<proteinExistence type="predicted"/>
<dbReference type="Gene3D" id="3.80.10.10">
    <property type="entry name" value="Ribonuclease Inhibitor"/>
    <property type="match status" value="4"/>
</dbReference>
<dbReference type="GO" id="GO:0005509">
    <property type="term" value="F:calcium ion binding"/>
    <property type="evidence" value="ECO:0007669"/>
    <property type="project" value="InterPro"/>
</dbReference>
<dbReference type="FunFam" id="3.80.10.10:FF:000002">
    <property type="entry name" value="Slit guidance ligand 2"/>
    <property type="match status" value="2"/>
</dbReference>
<dbReference type="PROSITE" id="PS01185">
    <property type="entry name" value="CTCK_1"/>
    <property type="match status" value="1"/>
</dbReference>
<name>A0A6G0I4T3_LARCR</name>
<comment type="caution">
    <text evidence="16">The sequence shown here is derived from an EMBL/GenBank/DDBJ whole genome shotgun (WGS) entry which is preliminary data.</text>
</comment>
<feature type="domain" description="EGF-like" evidence="15">
    <location>
        <begin position="862"/>
        <end position="898"/>
    </location>
</feature>
<dbReference type="InterPro" id="IPR013032">
    <property type="entry name" value="EGF-like_CS"/>
</dbReference>
<feature type="domain" description="CTCK" evidence="13">
    <location>
        <begin position="1202"/>
        <end position="1281"/>
    </location>
</feature>
<dbReference type="FunFam" id="2.10.25.10:FF:000099">
    <property type="entry name" value="Slit guidance ligand 2"/>
    <property type="match status" value="1"/>
</dbReference>
<dbReference type="FunFam" id="2.10.25.10:FF:000054">
    <property type="entry name" value="Slit guidance ligand 2"/>
    <property type="match status" value="1"/>
</dbReference>
<dbReference type="InterPro" id="IPR003645">
    <property type="entry name" value="Fol_N"/>
</dbReference>
<dbReference type="PROSITE" id="PS50026">
    <property type="entry name" value="EGF_3"/>
    <property type="match status" value="8"/>
</dbReference>
<feature type="disulfide bond" evidence="12">
    <location>
        <begin position="1126"/>
        <end position="1136"/>
    </location>
</feature>
<dbReference type="SMART" id="SM00369">
    <property type="entry name" value="LRR_TYP"/>
    <property type="match status" value="12"/>
</dbReference>
<dbReference type="Pfam" id="PF00008">
    <property type="entry name" value="EGF"/>
    <property type="match status" value="6"/>
</dbReference>
<dbReference type="InterPro" id="IPR051355">
    <property type="entry name" value="Notch/Slit_guidance"/>
</dbReference>
<feature type="disulfide bond" evidence="12">
    <location>
        <begin position="727"/>
        <end position="736"/>
    </location>
</feature>
<dbReference type="InterPro" id="IPR003591">
    <property type="entry name" value="Leu-rich_rpt_typical-subtyp"/>
</dbReference>
<keyword evidence="7" id="KW-0677">Repeat</keyword>
<dbReference type="GO" id="GO:0048513">
    <property type="term" value="P:animal organ development"/>
    <property type="evidence" value="ECO:0007669"/>
    <property type="project" value="UniProtKB-ARBA"/>
</dbReference>
<dbReference type="PROSITE" id="PS01186">
    <property type="entry name" value="EGF_2"/>
    <property type="match status" value="6"/>
</dbReference>
<dbReference type="Pfam" id="PF02210">
    <property type="entry name" value="Laminin_G_2"/>
    <property type="match status" value="1"/>
</dbReference>
<dbReference type="Pfam" id="PF13855">
    <property type="entry name" value="LRR_8"/>
    <property type="match status" value="4"/>
</dbReference>
<dbReference type="PROSITE" id="PS00022">
    <property type="entry name" value="EGF_1"/>
    <property type="match status" value="9"/>
</dbReference>
<dbReference type="SMART" id="SM00274">
    <property type="entry name" value="FOLN"/>
    <property type="match status" value="2"/>
</dbReference>
<dbReference type="SUPFAM" id="SSF52058">
    <property type="entry name" value="L domain-like"/>
    <property type="match status" value="3"/>
</dbReference>
<dbReference type="InterPro" id="IPR000152">
    <property type="entry name" value="EGF-type_Asp/Asn_hydroxyl_site"/>
</dbReference>
<evidence type="ECO:0000259" key="13">
    <source>
        <dbReference type="PROSITE" id="PS01225"/>
    </source>
</evidence>
<dbReference type="FunFam" id="2.10.25.10:FF:000063">
    <property type="entry name" value="Slit guidance ligand 2"/>
    <property type="match status" value="1"/>
</dbReference>
<gene>
    <name evidence="16" type="ORF">D5F01_LYC16009</name>
</gene>
<dbReference type="GO" id="GO:0005615">
    <property type="term" value="C:extracellular space"/>
    <property type="evidence" value="ECO:0007669"/>
    <property type="project" value="UniProtKB-ARBA"/>
</dbReference>
<keyword evidence="9" id="KW-0524">Neurogenesis</keyword>
<dbReference type="SMART" id="SM00013">
    <property type="entry name" value="LRRNT"/>
    <property type="match status" value="3"/>
</dbReference>
<dbReference type="Pfam" id="PF01463">
    <property type="entry name" value="LRRCT"/>
    <property type="match status" value="3"/>
</dbReference>
<dbReference type="InterPro" id="IPR006207">
    <property type="entry name" value="Cys_knot_C"/>
</dbReference>
<dbReference type="InterPro" id="IPR009030">
    <property type="entry name" value="Growth_fac_rcpt_cys_sf"/>
</dbReference>
<evidence type="ECO:0000256" key="3">
    <source>
        <dbReference type="ARBA" id="ARBA00022525"/>
    </source>
</evidence>
<dbReference type="GO" id="GO:0007411">
    <property type="term" value="P:axon guidance"/>
    <property type="evidence" value="ECO:0007669"/>
    <property type="project" value="UniProtKB-ARBA"/>
</dbReference>
<dbReference type="PANTHER" id="PTHR45836">
    <property type="entry name" value="SLIT HOMOLOG"/>
    <property type="match status" value="1"/>
</dbReference>
<evidence type="ECO:0000256" key="10">
    <source>
        <dbReference type="ARBA" id="ARBA00023157"/>
    </source>
</evidence>
<evidence type="ECO:0000256" key="9">
    <source>
        <dbReference type="ARBA" id="ARBA00022902"/>
    </source>
</evidence>
<evidence type="ECO:0000256" key="1">
    <source>
        <dbReference type="ARBA" id="ARBA00004613"/>
    </source>
</evidence>
<dbReference type="FunFam" id="3.80.10.10:FF:000004">
    <property type="entry name" value="Slit guidance ligand 2"/>
    <property type="match status" value="1"/>
</dbReference>
<dbReference type="InterPro" id="IPR001611">
    <property type="entry name" value="Leu-rich_rpt"/>
</dbReference>
<dbReference type="PROSITE" id="PS01225">
    <property type="entry name" value="CTCK_2"/>
    <property type="match status" value="1"/>
</dbReference>
<feature type="domain" description="EGF-like" evidence="15">
    <location>
        <begin position="661"/>
        <end position="696"/>
    </location>
</feature>
<feature type="disulfide bond" evidence="12">
    <location>
        <begin position="843"/>
        <end position="852"/>
    </location>
</feature>
<dbReference type="EMBL" id="REGW02000015">
    <property type="protein sequence ID" value="KAE8286323.1"/>
    <property type="molecule type" value="Genomic_DNA"/>
</dbReference>
<comment type="caution">
    <text evidence="12">Lacks conserved residue(s) required for the propagation of feature annotation.</text>
</comment>
<dbReference type="InterPro" id="IPR001791">
    <property type="entry name" value="Laminin_G"/>
</dbReference>
<dbReference type="GO" id="GO:0008201">
    <property type="term" value="F:heparin binding"/>
    <property type="evidence" value="ECO:0007669"/>
    <property type="project" value="TreeGrafter"/>
</dbReference>
<feature type="domain" description="EGF-like" evidence="15">
    <location>
        <begin position="739"/>
        <end position="775"/>
    </location>
</feature>
<dbReference type="PROSITE" id="PS01187">
    <property type="entry name" value="EGF_CA"/>
    <property type="match status" value="2"/>
</dbReference>
<evidence type="ECO:0000256" key="6">
    <source>
        <dbReference type="ARBA" id="ARBA00022729"/>
    </source>
</evidence>
<evidence type="ECO:0000256" key="4">
    <source>
        <dbReference type="ARBA" id="ARBA00022536"/>
    </source>
</evidence>
<feature type="disulfide bond" evidence="12">
    <location>
        <begin position="765"/>
        <end position="774"/>
    </location>
</feature>
<dbReference type="Gene3D" id="2.10.25.10">
    <property type="entry name" value="Laminin"/>
    <property type="match status" value="8"/>
</dbReference>
<dbReference type="Gene3D" id="2.60.120.200">
    <property type="match status" value="1"/>
</dbReference>
<dbReference type="SMART" id="SM00082">
    <property type="entry name" value="LRRCT"/>
    <property type="match status" value="3"/>
</dbReference>
<dbReference type="SUPFAM" id="SSF49899">
    <property type="entry name" value="Concanavalin A-like lectins/glucanases"/>
    <property type="match status" value="1"/>
</dbReference>
<evidence type="ECO:0000259" key="14">
    <source>
        <dbReference type="PROSITE" id="PS50025"/>
    </source>
</evidence>
<dbReference type="PROSITE" id="PS50025">
    <property type="entry name" value="LAM_G_DOMAIN"/>
    <property type="match status" value="1"/>
</dbReference>
<feature type="disulfide bond" evidence="12">
    <location>
        <begin position="1147"/>
        <end position="1156"/>
    </location>
</feature>
<evidence type="ECO:0000259" key="15">
    <source>
        <dbReference type="PROSITE" id="PS50026"/>
    </source>
</evidence>
<dbReference type="InterPro" id="IPR000742">
    <property type="entry name" value="EGF"/>
</dbReference>
<keyword evidence="2" id="KW-0217">Developmental protein</keyword>
<evidence type="ECO:0000256" key="8">
    <source>
        <dbReference type="ARBA" id="ARBA00022782"/>
    </source>
</evidence>
<dbReference type="SMART" id="SM00181">
    <property type="entry name" value="EGF"/>
    <property type="match status" value="9"/>
</dbReference>
<dbReference type="CDD" id="cd00110">
    <property type="entry name" value="LamG"/>
    <property type="match status" value="1"/>
</dbReference>
<keyword evidence="8" id="KW-0221">Differentiation</keyword>
<reference evidence="16 17" key="1">
    <citation type="submission" date="2019-07" db="EMBL/GenBank/DDBJ databases">
        <title>Chromosome genome assembly for large yellow croaker.</title>
        <authorList>
            <person name="Xiao S."/>
        </authorList>
    </citation>
    <scope>NUCLEOTIDE SEQUENCE [LARGE SCALE GENOMIC DNA]</scope>
    <source>
        <strain evidence="16">JMULYC20181020</strain>
        <tissue evidence="16">Muscle</tissue>
    </source>
</reference>